<accession>A0A426Z319</accession>
<organism evidence="1 2">
    <name type="scientific">Ensete ventricosum</name>
    <name type="common">Abyssinian banana</name>
    <name type="synonym">Musa ensete</name>
    <dbReference type="NCBI Taxonomy" id="4639"/>
    <lineage>
        <taxon>Eukaryota</taxon>
        <taxon>Viridiplantae</taxon>
        <taxon>Streptophyta</taxon>
        <taxon>Embryophyta</taxon>
        <taxon>Tracheophyta</taxon>
        <taxon>Spermatophyta</taxon>
        <taxon>Magnoliopsida</taxon>
        <taxon>Liliopsida</taxon>
        <taxon>Zingiberales</taxon>
        <taxon>Musaceae</taxon>
        <taxon>Ensete</taxon>
    </lineage>
</organism>
<name>A0A426Z319_ENSVE</name>
<sequence>MPVGGSAMVMKGCCEEADEALNTGENVEGCGWEAEAITRLRSGGDSVVGRLQQTLRVTAGGEELGRPRVVVVVCATGKQRRLHGWMERSDQGSRLEREAPIALTLTTIAGDGRQRRLQVVEEVVTVAEGNCGVRRAWVIVRLRLCDDDLFL</sequence>
<evidence type="ECO:0000313" key="2">
    <source>
        <dbReference type="Proteomes" id="UP000287651"/>
    </source>
</evidence>
<dbReference type="EMBL" id="AMZH03008715">
    <property type="protein sequence ID" value="RRT58385.1"/>
    <property type="molecule type" value="Genomic_DNA"/>
</dbReference>
<protein>
    <submittedName>
        <fullName evidence="1">Uncharacterized protein</fullName>
    </submittedName>
</protein>
<proteinExistence type="predicted"/>
<dbReference type="Proteomes" id="UP000287651">
    <property type="component" value="Unassembled WGS sequence"/>
</dbReference>
<gene>
    <name evidence="1" type="ORF">B296_00034644</name>
</gene>
<comment type="caution">
    <text evidence="1">The sequence shown here is derived from an EMBL/GenBank/DDBJ whole genome shotgun (WGS) entry which is preliminary data.</text>
</comment>
<evidence type="ECO:0000313" key="1">
    <source>
        <dbReference type="EMBL" id="RRT58385.1"/>
    </source>
</evidence>
<reference evidence="1 2" key="1">
    <citation type="journal article" date="2014" name="Agronomy (Basel)">
        <title>A Draft Genome Sequence for Ensete ventricosum, the Drought-Tolerant Tree Against Hunger.</title>
        <authorList>
            <person name="Harrison J."/>
            <person name="Moore K.A."/>
            <person name="Paszkiewicz K."/>
            <person name="Jones T."/>
            <person name="Grant M."/>
            <person name="Ambacheew D."/>
            <person name="Muzemil S."/>
            <person name="Studholme D.J."/>
        </authorList>
    </citation>
    <scope>NUCLEOTIDE SEQUENCE [LARGE SCALE GENOMIC DNA]</scope>
</reference>
<dbReference type="AlphaFoldDB" id="A0A426Z319"/>